<dbReference type="Pfam" id="PF01048">
    <property type="entry name" value="PNP_UDP_1"/>
    <property type="match status" value="1"/>
</dbReference>
<sequence>MKRAWYSGHSAEELGDSAILVGDPDRVERIGALLAEPVFLPVKRGLKTVTGMWNGKKVSIVAFGMGAPIATIVLHEFADLGIRRFVRIGTAMYFPPATGGEFLISDSAIGFDGTSPAYGVPTGEQVSADAALVTALVEASSAAGETSHRGLYATYDAFYRDMFGIDAKGSSRADAMRKDMNARGVMALDMETSALLAAGQDLGLAVATMCYGTVDALSQEKLGAEALEGGENQLFHIALDAITS</sequence>
<protein>
    <recommendedName>
        <fullName evidence="2">Uridine phosphorylase</fullName>
        <ecNumber evidence="1">2.4.2.3</ecNumber>
    </recommendedName>
</protein>
<dbReference type="PANTHER" id="PTHR43691">
    <property type="entry name" value="URIDINE PHOSPHORYLASE"/>
    <property type="match status" value="1"/>
</dbReference>
<dbReference type="EC" id="2.4.2.3" evidence="1"/>
<evidence type="ECO:0000256" key="1">
    <source>
        <dbReference type="ARBA" id="ARBA00011888"/>
    </source>
</evidence>
<accession>A0ABT1CWN0</accession>
<feature type="domain" description="Nucleoside phosphorylase" evidence="4">
    <location>
        <begin position="18"/>
        <end position="211"/>
    </location>
</feature>
<evidence type="ECO:0000313" key="6">
    <source>
        <dbReference type="Proteomes" id="UP001320715"/>
    </source>
</evidence>
<comment type="caution">
    <text evidence="5">The sequence shown here is derived from an EMBL/GenBank/DDBJ whole genome shotgun (WGS) entry which is preliminary data.</text>
</comment>
<evidence type="ECO:0000313" key="5">
    <source>
        <dbReference type="EMBL" id="MCO6410348.1"/>
    </source>
</evidence>
<name>A0ABT1CWN0_9HYPH</name>
<reference evidence="5 6" key="1">
    <citation type="submission" date="2020-01" db="EMBL/GenBank/DDBJ databases">
        <title>Genomes of bacteria type strains.</title>
        <authorList>
            <person name="Chen J."/>
            <person name="Zhu S."/>
            <person name="Yang J."/>
        </authorList>
    </citation>
    <scope>NUCLEOTIDE SEQUENCE [LARGE SCALE GENOMIC DNA]</scope>
    <source>
        <strain evidence="5 6">DSM 16655</strain>
    </source>
</reference>
<comment type="catalytic activity">
    <reaction evidence="3">
        <text>uridine + phosphate = alpha-D-ribose 1-phosphate + uracil</text>
        <dbReference type="Rhea" id="RHEA:24388"/>
        <dbReference type="ChEBI" id="CHEBI:16704"/>
        <dbReference type="ChEBI" id="CHEBI:17568"/>
        <dbReference type="ChEBI" id="CHEBI:43474"/>
        <dbReference type="ChEBI" id="CHEBI:57720"/>
        <dbReference type="EC" id="2.4.2.3"/>
    </reaction>
</comment>
<dbReference type="PANTHER" id="PTHR43691:SF11">
    <property type="entry name" value="FI09636P-RELATED"/>
    <property type="match status" value="1"/>
</dbReference>
<proteinExistence type="predicted"/>
<dbReference type="InterPro" id="IPR000845">
    <property type="entry name" value="Nucleoside_phosphorylase_d"/>
</dbReference>
<evidence type="ECO:0000256" key="3">
    <source>
        <dbReference type="ARBA" id="ARBA00048447"/>
    </source>
</evidence>
<evidence type="ECO:0000256" key="2">
    <source>
        <dbReference type="ARBA" id="ARBA00021980"/>
    </source>
</evidence>
<dbReference type="EMBL" id="JAAAML010000004">
    <property type="protein sequence ID" value="MCO6410348.1"/>
    <property type="molecule type" value="Genomic_DNA"/>
</dbReference>
<keyword evidence="6" id="KW-1185">Reference proteome</keyword>
<gene>
    <name evidence="5" type="ORF">GTW23_19380</name>
</gene>
<organism evidence="5 6">
    <name type="scientific">Hoeflea alexandrii</name>
    <dbReference type="NCBI Taxonomy" id="288436"/>
    <lineage>
        <taxon>Bacteria</taxon>
        <taxon>Pseudomonadati</taxon>
        <taxon>Pseudomonadota</taxon>
        <taxon>Alphaproteobacteria</taxon>
        <taxon>Hyphomicrobiales</taxon>
        <taxon>Rhizobiaceae</taxon>
        <taxon>Hoeflea</taxon>
    </lineage>
</organism>
<evidence type="ECO:0000259" key="4">
    <source>
        <dbReference type="Pfam" id="PF01048"/>
    </source>
</evidence>
<dbReference type="Proteomes" id="UP001320715">
    <property type="component" value="Unassembled WGS sequence"/>
</dbReference>
<dbReference type="RefSeq" id="WP_152009749.1">
    <property type="nucleotide sequence ID" value="NZ_CP159480.1"/>
</dbReference>
<dbReference type="InterPro" id="IPR035994">
    <property type="entry name" value="Nucleoside_phosphorylase_sf"/>
</dbReference>
<dbReference type="Gene3D" id="3.40.50.1580">
    <property type="entry name" value="Nucleoside phosphorylase domain"/>
    <property type="match status" value="1"/>
</dbReference>
<dbReference type="SUPFAM" id="SSF53167">
    <property type="entry name" value="Purine and uridine phosphorylases"/>
    <property type="match status" value="1"/>
</dbReference>